<evidence type="ECO:0000256" key="1">
    <source>
        <dbReference type="ARBA" id="ARBA00023157"/>
    </source>
</evidence>
<dbReference type="AlphaFoldDB" id="A0A914V0K2"/>
<dbReference type="Proteomes" id="UP000887566">
    <property type="component" value="Unplaced"/>
</dbReference>
<dbReference type="GO" id="GO:0006508">
    <property type="term" value="P:proteolysis"/>
    <property type="evidence" value="ECO:0007669"/>
    <property type="project" value="UniProtKB-KW"/>
</dbReference>
<feature type="region of interest" description="Disordered" evidence="3">
    <location>
        <begin position="665"/>
        <end position="684"/>
    </location>
</feature>
<dbReference type="PROSITE" id="PS50240">
    <property type="entry name" value="TRYPSIN_DOM"/>
    <property type="match status" value="2"/>
</dbReference>
<sequence>MRLQISVVVCALLVTAIVCEKHCGGIGNWQSSSRHHSTRYQRRQPAKIVPRIIGGVPTQQLSWPWMAYIVHRSIDGQQIPCGATVISRQWLLTAAHCISKFHRGSALIGSKNMQEWYLHKYYGIQKVIHHPEYDESDLSNDIALIKLNEKLVFSDAVQPICLSSDDTFFSQTKHKGYVTGWGYYSTPRRSFEFPEDDNGYLKLDEPLPHNVYTSLSDQLLQAEISFIDEDTCRLTWPYEIGENQLCAGAFHRGTSRGDSGGPLQVRRSDGLWYLVGITSFGDESSNAAVLNQHKHPGVYTRVSRYCAFIAKSTKGEVACDDGGTDKQDVEIEYSHEVDYPPDKHPSRGKGSIREEDPIPNDKSVTIFVLVAFFALFSQSHSHCGNPAVQPLLEKHRITPQPTPHKSKAQARVIGGKNATERSLPWMAFFLKWTYEDGEERCGATIISESWLMTAAHCTNDFATGIVLLGQTNVAETYQRETYRVVESVIHPKYNPVTLENDIALLKVATKIHFNEHVQPICLTNNDLSMTQAGQFALVSGWGVHSVPDDTFDFMKDSPEMRERSVEWNERNSLGDGQNDDEKVAYEPHVVLKRLSDNLLHVKIPIIDTAECREKWFREVKSDGLTQICAGDLQKGTSKGDSGGPLQARGEDGRWYQIGITSFGDESSDEAILDQKTNPGKKQNI</sequence>
<dbReference type="GO" id="GO:0004252">
    <property type="term" value="F:serine-type endopeptidase activity"/>
    <property type="evidence" value="ECO:0007669"/>
    <property type="project" value="InterPro"/>
</dbReference>
<keyword evidence="4" id="KW-0732">Signal</keyword>
<proteinExistence type="predicted"/>
<dbReference type="InterPro" id="IPR018114">
    <property type="entry name" value="TRYPSIN_HIS"/>
</dbReference>
<feature type="region of interest" description="Disordered" evidence="3">
    <location>
        <begin position="337"/>
        <end position="356"/>
    </location>
</feature>
<feature type="region of interest" description="Disordered" evidence="3">
    <location>
        <begin position="631"/>
        <end position="650"/>
    </location>
</feature>
<dbReference type="PROSITE" id="PS00135">
    <property type="entry name" value="TRYPSIN_SER"/>
    <property type="match status" value="2"/>
</dbReference>
<keyword evidence="1" id="KW-1015">Disulfide bond</keyword>
<dbReference type="WBParaSite" id="PSAMB.scaffold13size135047.g320.t1">
    <property type="protein sequence ID" value="PSAMB.scaffold13size135047.g320.t1"/>
    <property type="gene ID" value="PSAMB.scaffold13size135047.g320"/>
</dbReference>
<dbReference type="InterPro" id="IPR033116">
    <property type="entry name" value="TRYPSIN_SER"/>
</dbReference>
<feature type="compositionally biased region" description="Polar residues" evidence="3">
    <location>
        <begin position="674"/>
        <end position="684"/>
    </location>
</feature>
<dbReference type="Gene3D" id="2.40.10.10">
    <property type="entry name" value="Trypsin-like serine proteases"/>
    <property type="match status" value="2"/>
</dbReference>
<keyword evidence="2" id="KW-0378">Hydrolase</keyword>
<evidence type="ECO:0000256" key="3">
    <source>
        <dbReference type="SAM" id="MobiDB-lite"/>
    </source>
</evidence>
<dbReference type="PRINTS" id="PR00722">
    <property type="entry name" value="CHYMOTRYPSIN"/>
</dbReference>
<feature type="chain" id="PRO_5036812806" evidence="4">
    <location>
        <begin position="20"/>
        <end position="684"/>
    </location>
</feature>
<keyword evidence="2" id="KW-0720">Serine protease</keyword>
<dbReference type="Pfam" id="PF00089">
    <property type="entry name" value="Trypsin"/>
    <property type="match status" value="4"/>
</dbReference>
<feature type="domain" description="Peptidase S1" evidence="5">
    <location>
        <begin position="52"/>
        <end position="314"/>
    </location>
</feature>
<dbReference type="SMART" id="SM00020">
    <property type="entry name" value="Tryp_SPc"/>
    <property type="match status" value="2"/>
</dbReference>
<feature type="domain" description="Peptidase S1" evidence="5">
    <location>
        <begin position="412"/>
        <end position="684"/>
    </location>
</feature>
<evidence type="ECO:0000256" key="2">
    <source>
        <dbReference type="RuleBase" id="RU363034"/>
    </source>
</evidence>
<dbReference type="InterPro" id="IPR001254">
    <property type="entry name" value="Trypsin_dom"/>
</dbReference>
<dbReference type="InterPro" id="IPR043504">
    <property type="entry name" value="Peptidase_S1_PA_chymotrypsin"/>
</dbReference>
<dbReference type="PANTHER" id="PTHR24252:SF7">
    <property type="entry name" value="HYALIN"/>
    <property type="match status" value="1"/>
</dbReference>
<dbReference type="PROSITE" id="PS00134">
    <property type="entry name" value="TRYPSIN_HIS"/>
    <property type="match status" value="2"/>
</dbReference>
<evidence type="ECO:0000256" key="4">
    <source>
        <dbReference type="SAM" id="SignalP"/>
    </source>
</evidence>
<evidence type="ECO:0000313" key="7">
    <source>
        <dbReference type="WBParaSite" id="PSAMB.scaffold13size135047.g320.t1"/>
    </source>
</evidence>
<dbReference type="FunFam" id="2.40.10.10:FF:000068">
    <property type="entry name" value="transmembrane protease serine 2"/>
    <property type="match status" value="2"/>
</dbReference>
<keyword evidence="2" id="KW-0645">Protease</keyword>
<dbReference type="InterPro" id="IPR009003">
    <property type="entry name" value="Peptidase_S1_PA"/>
</dbReference>
<feature type="signal peptide" evidence="4">
    <location>
        <begin position="1"/>
        <end position="19"/>
    </location>
</feature>
<dbReference type="PANTHER" id="PTHR24252">
    <property type="entry name" value="ACROSIN-RELATED"/>
    <property type="match status" value="1"/>
</dbReference>
<dbReference type="CDD" id="cd00190">
    <property type="entry name" value="Tryp_SPc"/>
    <property type="match status" value="2"/>
</dbReference>
<evidence type="ECO:0000259" key="5">
    <source>
        <dbReference type="PROSITE" id="PS50240"/>
    </source>
</evidence>
<dbReference type="InterPro" id="IPR001314">
    <property type="entry name" value="Peptidase_S1A"/>
</dbReference>
<evidence type="ECO:0000313" key="6">
    <source>
        <dbReference type="Proteomes" id="UP000887566"/>
    </source>
</evidence>
<accession>A0A914V0K2</accession>
<name>A0A914V0K2_9BILA</name>
<organism evidence="6 7">
    <name type="scientific">Plectus sambesii</name>
    <dbReference type="NCBI Taxonomy" id="2011161"/>
    <lineage>
        <taxon>Eukaryota</taxon>
        <taxon>Metazoa</taxon>
        <taxon>Ecdysozoa</taxon>
        <taxon>Nematoda</taxon>
        <taxon>Chromadorea</taxon>
        <taxon>Plectida</taxon>
        <taxon>Plectina</taxon>
        <taxon>Plectoidea</taxon>
        <taxon>Plectidae</taxon>
        <taxon>Plectus</taxon>
    </lineage>
</organism>
<protein>
    <submittedName>
        <fullName evidence="7">Peptidase S1 domain-containing protein</fullName>
    </submittedName>
</protein>
<keyword evidence="6" id="KW-1185">Reference proteome</keyword>
<reference evidence="7" key="1">
    <citation type="submission" date="2022-11" db="UniProtKB">
        <authorList>
            <consortium name="WormBaseParasite"/>
        </authorList>
    </citation>
    <scope>IDENTIFICATION</scope>
</reference>
<dbReference type="SUPFAM" id="SSF50494">
    <property type="entry name" value="Trypsin-like serine proteases"/>
    <property type="match status" value="2"/>
</dbReference>